<feature type="coiled-coil region" evidence="1">
    <location>
        <begin position="7"/>
        <end position="34"/>
    </location>
</feature>
<name>A0A5D2K999_GOSTO</name>
<keyword evidence="1" id="KW-0175">Coiled coil</keyword>
<evidence type="ECO:0000256" key="2">
    <source>
        <dbReference type="SAM" id="MobiDB-lite"/>
    </source>
</evidence>
<feature type="region of interest" description="Disordered" evidence="2">
    <location>
        <begin position="62"/>
        <end position="81"/>
    </location>
</feature>
<dbReference type="Proteomes" id="UP000322667">
    <property type="component" value="Chromosome D07"/>
</dbReference>
<sequence>MATDGITTKLQKEMGQLQQELSQLRVDIDAKLDTRLKGFQEGFKGDMRFELYSVLEQFLGQPQHGGTGSINQSKGKEILGKSPPGFPPCDSFILSPKGVVVQTGTIF</sequence>
<proteinExistence type="predicted"/>
<reference evidence="3 4" key="1">
    <citation type="submission" date="2019-07" db="EMBL/GenBank/DDBJ databases">
        <title>WGS assembly of Gossypium tomentosum.</title>
        <authorList>
            <person name="Chen Z.J."/>
            <person name="Sreedasyam A."/>
            <person name="Ando A."/>
            <person name="Song Q."/>
            <person name="De L."/>
            <person name="Hulse-Kemp A."/>
            <person name="Ding M."/>
            <person name="Ye W."/>
            <person name="Kirkbride R."/>
            <person name="Jenkins J."/>
            <person name="Plott C."/>
            <person name="Lovell J."/>
            <person name="Lin Y.-M."/>
            <person name="Vaughn R."/>
            <person name="Liu B."/>
            <person name="Li W."/>
            <person name="Simpson S."/>
            <person name="Scheffler B."/>
            <person name="Saski C."/>
            <person name="Grover C."/>
            <person name="Hu G."/>
            <person name="Conover J."/>
            <person name="Carlson J."/>
            <person name="Shu S."/>
            <person name="Boston L."/>
            <person name="Williams M."/>
            <person name="Peterson D."/>
            <person name="Mcgee K."/>
            <person name="Jones D."/>
            <person name="Wendel J."/>
            <person name="Stelly D."/>
            <person name="Grimwood J."/>
            <person name="Schmutz J."/>
        </authorList>
    </citation>
    <scope>NUCLEOTIDE SEQUENCE [LARGE SCALE GENOMIC DNA]</scope>
    <source>
        <strain evidence="3">7179.01</strain>
    </source>
</reference>
<dbReference type="AlphaFoldDB" id="A0A5D2K999"/>
<accession>A0A5D2K999</accession>
<dbReference type="EMBL" id="CM017629">
    <property type="protein sequence ID" value="TYH63319.1"/>
    <property type="molecule type" value="Genomic_DNA"/>
</dbReference>
<organism evidence="3 4">
    <name type="scientific">Gossypium tomentosum</name>
    <name type="common">Hawaiian cotton</name>
    <name type="synonym">Gossypium sandvicense</name>
    <dbReference type="NCBI Taxonomy" id="34277"/>
    <lineage>
        <taxon>Eukaryota</taxon>
        <taxon>Viridiplantae</taxon>
        <taxon>Streptophyta</taxon>
        <taxon>Embryophyta</taxon>
        <taxon>Tracheophyta</taxon>
        <taxon>Spermatophyta</taxon>
        <taxon>Magnoliopsida</taxon>
        <taxon>eudicotyledons</taxon>
        <taxon>Gunneridae</taxon>
        <taxon>Pentapetalae</taxon>
        <taxon>rosids</taxon>
        <taxon>malvids</taxon>
        <taxon>Malvales</taxon>
        <taxon>Malvaceae</taxon>
        <taxon>Malvoideae</taxon>
        <taxon>Gossypium</taxon>
    </lineage>
</organism>
<evidence type="ECO:0000256" key="1">
    <source>
        <dbReference type="SAM" id="Coils"/>
    </source>
</evidence>
<evidence type="ECO:0000313" key="4">
    <source>
        <dbReference type="Proteomes" id="UP000322667"/>
    </source>
</evidence>
<evidence type="ECO:0000313" key="3">
    <source>
        <dbReference type="EMBL" id="TYH63319.1"/>
    </source>
</evidence>
<keyword evidence="4" id="KW-1185">Reference proteome</keyword>
<gene>
    <name evidence="3" type="ORF">ES332_D07G183600v1</name>
</gene>
<protein>
    <submittedName>
        <fullName evidence="3">Uncharacterized protein</fullName>
    </submittedName>
</protein>